<dbReference type="AlphaFoldDB" id="A0A2K0UMZ0"/>
<protein>
    <submittedName>
        <fullName evidence="2">Uncharacterized protein</fullName>
    </submittedName>
</protein>
<dbReference type="OrthoDB" id="416741at2759"/>
<comment type="caution">
    <text evidence="2">The sequence shown here is derived from an EMBL/GenBank/DDBJ whole genome shotgun (WGS) entry which is preliminary data.</text>
</comment>
<feature type="compositionally biased region" description="Acidic residues" evidence="1">
    <location>
        <begin position="65"/>
        <end position="82"/>
    </location>
</feature>
<feature type="region of interest" description="Disordered" evidence="1">
    <location>
        <begin position="29"/>
        <end position="93"/>
    </location>
</feature>
<dbReference type="Proteomes" id="UP000236290">
    <property type="component" value="Unassembled WGS sequence"/>
</dbReference>
<evidence type="ECO:0000256" key="1">
    <source>
        <dbReference type="SAM" id="MobiDB-lite"/>
    </source>
</evidence>
<evidence type="ECO:0000313" key="3">
    <source>
        <dbReference type="Proteomes" id="UP000236290"/>
    </source>
</evidence>
<accession>A0A2K0UMZ0</accession>
<organism evidence="2 3">
    <name type="scientific">Trichoderma harzianum</name>
    <name type="common">Hypocrea lixii</name>
    <dbReference type="NCBI Taxonomy" id="5544"/>
    <lineage>
        <taxon>Eukaryota</taxon>
        <taxon>Fungi</taxon>
        <taxon>Dikarya</taxon>
        <taxon>Ascomycota</taxon>
        <taxon>Pezizomycotina</taxon>
        <taxon>Sordariomycetes</taxon>
        <taxon>Hypocreomycetidae</taxon>
        <taxon>Hypocreales</taxon>
        <taxon>Hypocreaceae</taxon>
        <taxon>Trichoderma</taxon>
    </lineage>
</organism>
<sequence>MSDSGDLLLEAASSPAMLMPADEPLAAHATAAGDATVKASDIVVPERPKDSTSEALEEQSQTTTDPEDADEIEDVDQADETSDAQKAPIAKKRQQDLAFQDWLVKTQTELNENARADLESHLDKLDKLSISRLYRDCAFQKIITSPREYQIDLFERAKAENTIVVLDTGIRSHPHLVSPCRLPGHA</sequence>
<dbReference type="EMBL" id="MTYI01000016">
    <property type="protein sequence ID" value="PNP59132.1"/>
    <property type="molecule type" value="Genomic_DNA"/>
</dbReference>
<proteinExistence type="predicted"/>
<evidence type="ECO:0000313" key="2">
    <source>
        <dbReference type="EMBL" id="PNP59132.1"/>
    </source>
</evidence>
<dbReference type="Gene3D" id="3.40.50.300">
    <property type="entry name" value="P-loop containing nucleotide triphosphate hydrolases"/>
    <property type="match status" value="1"/>
</dbReference>
<gene>
    <name evidence="2" type="ORF">THARTR1_01380</name>
</gene>
<name>A0A2K0UMZ0_TRIHA</name>
<dbReference type="InterPro" id="IPR027417">
    <property type="entry name" value="P-loop_NTPase"/>
</dbReference>
<reference evidence="2 3" key="1">
    <citation type="submission" date="2017-02" db="EMBL/GenBank/DDBJ databases">
        <title>Genomes of Trichoderma spp. with biocontrol activity.</title>
        <authorList>
            <person name="Gardiner D."/>
            <person name="Kazan K."/>
            <person name="Vos C."/>
            <person name="Harvey P."/>
        </authorList>
    </citation>
    <scope>NUCLEOTIDE SEQUENCE [LARGE SCALE GENOMIC DNA]</scope>
    <source>
        <strain evidence="2 3">Tr1</strain>
    </source>
</reference>
<feature type="compositionally biased region" description="Low complexity" evidence="1">
    <location>
        <begin position="29"/>
        <end position="39"/>
    </location>
</feature>